<proteinExistence type="predicted"/>
<name>A0A5C6A813_9BACT</name>
<dbReference type="Pfam" id="PF13701">
    <property type="entry name" value="DDE_Tnp_1_4"/>
    <property type="match status" value="1"/>
</dbReference>
<evidence type="ECO:0000259" key="1">
    <source>
        <dbReference type="Pfam" id="PF13701"/>
    </source>
</evidence>
<feature type="domain" description="Transposase DDE" evidence="1">
    <location>
        <begin position="10"/>
        <end position="452"/>
    </location>
</feature>
<dbReference type="InterPro" id="IPR047960">
    <property type="entry name" value="Transpos_IS1380"/>
</dbReference>
<dbReference type="NCBIfam" id="NF033539">
    <property type="entry name" value="transpos_IS1380"/>
    <property type="match status" value="1"/>
</dbReference>
<keyword evidence="3" id="KW-1185">Reference proteome</keyword>
<organism evidence="2 3">
    <name type="scientific">Neorhodopirellula pilleata</name>
    <dbReference type="NCBI Taxonomy" id="2714738"/>
    <lineage>
        <taxon>Bacteria</taxon>
        <taxon>Pseudomonadati</taxon>
        <taxon>Planctomycetota</taxon>
        <taxon>Planctomycetia</taxon>
        <taxon>Pirellulales</taxon>
        <taxon>Pirellulaceae</taxon>
        <taxon>Neorhodopirellula</taxon>
    </lineage>
</organism>
<protein>
    <submittedName>
        <fullName evidence="2">Transposase DDE domain protein</fullName>
    </submittedName>
</protein>
<sequence length="494" mass="55342">MGEVQRNLFEPEFNRSVKVQGTDQRLTSNSGVVLLREADHRLELIDSIALKVQDPRRPDRIRYQINELIRERVFAMAIGCSAQDDLDRLAHDPAFRAAVWDRNGDQVVHERLASQPTQSRLISILTRSAANLEALRDGLARGVESHVIASGGRRVAHATIDIDSFPIEVHGKQHGAAYNGYYKQTVYHPLVASLSVGGDYDSAQNGKRLGNGFIHATLRQGQVHTANGMQRFVDKTDAKAHTIAQHVDYRLDAGYTIPAVMDALTSKNRRFTGRLKTNPKLDALAAEHIVRPPGRPPAGGYEYTVELGSYQIDTWQHAQRLILVVVDQPDSKTGQLNLMPRWFFLVTNWPQESRSADDLLAHYRKRGTFEDRLGEFNESIGVHLSSQAFKANEATMLLAMLAFNLNTICRNELEDSVGGGWDMQRFILFVLKVGGEMIKHSRRLVLRIAESAEPLWSKLIARLKGWQSRASQGVKASGFMPPPDHAHLSEVLRN</sequence>
<dbReference type="EMBL" id="SJPM01000006">
    <property type="protein sequence ID" value="TWT95465.1"/>
    <property type="molecule type" value="Genomic_DNA"/>
</dbReference>
<accession>A0A5C6A813</accession>
<dbReference type="InterPro" id="IPR012337">
    <property type="entry name" value="RNaseH-like_sf"/>
</dbReference>
<dbReference type="Proteomes" id="UP000316213">
    <property type="component" value="Unassembled WGS sequence"/>
</dbReference>
<gene>
    <name evidence="2" type="ORF">Pla100_31060</name>
</gene>
<comment type="caution">
    <text evidence="2">The sequence shown here is derived from an EMBL/GenBank/DDBJ whole genome shotgun (WGS) entry which is preliminary data.</text>
</comment>
<dbReference type="InterPro" id="IPR025668">
    <property type="entry name" value="Tnp_DDE_dom"/>
</dbReference>
<reference evidence="2 3" key="1">
    <citation type="submission" date="2019-02" db="EMBL/GenBank/DDBJ databases">
        <title>Deep-cultivation of Planctomycetes and their phenomic and genomic characterization uncovers novel biology.</title>
        <authorList>
            <person name="Wiegand S."/>
            <person name="Jogler M."/>
            <person name="Boedeker C."/>
            <person name="Pinto D."/>
            <person name="Vollmers J."/>
            <person name="Rivas-Marin E."/>
            <person name="Kohn T."/>
            <person name="Peeters S.H."/>
            <person name="Heuer A."/>
            <person name="Rast P."/>
            <person name="Oberbeckmann S."/>
            <person name="Bunk B."/>
            <person name="Jeske O."/>
            <person name="Meyerdierks A."/>
            <person name="Storesund J.E."/>
            <person name="Kallscheuer N."/>
            <person name="Luecker S."/>
            <person name="Lage O.M."/>
            <person name="Pohl T."/>
            <person name="Merkel B.J."/>
            <person name="Hornburger P."/>
            <person name="Mueller R.-W."/>
            <person name="Bruemmer F."/>
            <person name="Labrenz M."/>
            <person name="Spormann A.M."/>
            <person name="Op Den Camp H."/>
            <person name="Overmann J."/>
            <person name="Amann R."/>
            <person name="Jetten M.S.M."/>
            <person name="Mascher T."/>
            <person name="Medema M.H."/>
            <person name="Devos D.P."/>
            <person name="Kaster A.-K."/>
            <person name="Ovreas L."/>
            <person name="Rohde M."/>
            <person name="Galperin M.Y."/>
            <person name="Jogler C."/>
        </authorList>
    </citation>
    <scope>NUCLEOTIDE SEQUENCE [LARGE SCALE GENOMIC DNA]</scope>
    <source>
        <strain evidence="2 3">Pla100</strain>
    </source>
</reference>
<dbReference type="OrthoDB" id="288749at2"/>
<evidence type="ECO:0000313" key="2">
    <source>
        <dbReference type="EMBL" id="TWT95465.1"/>
    </source>
</evidence>
<dbReference type="AlphaFoldDB" id="A0A5C6A813"/>
<dbReference type="SUPFAM" id="SSF53098">
    <property type="entry name" value="Ribonuclease H-like"/>
    <property type="match status" value="1"/>
</dbReference>
<evidence type="ECO:0000313" key="3">
    <source>
        <dbReference type="Proteomes" id="UP000316213"/>
    </source>
</evidence>